<feature type="transmembrane region" description="Helical" evidence="2">
    <location>
        <begin position="2565"/>
        <end position="2586"/>
    </location>
</feature>
<organism evidence="4 5">
    <name type="scientific">Raphidocelis subcapitata</name>
    <dbReference type="NCBI Taxonomy" id="307507"/>
    <lineage>
        <taxon>Eukaryota</taxon>
        <taxon>Viridiplantae</taxon>
        <taxon>Chlorophyta</taxon>
        <taxon>core chlorophytes</taxon>
        <taxon>Chlorophyceae</taxon>
        <taxon>CS clade</taxon>
        <taxon>Sphaeropleales</taxon>
        <taxon>Selenastraceae</taxon>
        <taxon>Raphidocelis</taxon>
    </lineage>
</organism>
<dbReference type="InParanoid" id="A0A2V0NP52"/>
<feature type="compositionally biased region" description="Low complexity" evidence="1">
    <location>
        <begin position="2153"/>
        <end position="2164"/>
    </location>
</feature>
<dbReference type="STRING" id="307507.A0A2V0NP52"/>
<feature type="chain" id="PRO_5015960699" evidence="3">
    <location>
        <begin position="37"/>
        <end position="2705"/>
    </location>
</feature>
<feature type="transmembrane region" description="Helical" evidence="2">
    <location>
        <begin position="2041"/>
        <end position="2061"/>
    </location>
</feature>
<feature type="transmembrane region" description="Helical" evidence="2">
    <location>
        <begin position="2426"/>
        <end position="2451"/>
    </location>
</feature>
<feature type="transmembrane region" description="Helical" evidence="2">
    <location>
        <begin position="2349"/>
        <end position="2372"/>
    </location>
</feature>
<evidence type="ECO:0000256" key="1">
    <source>
        <dbReference type="SAM" id="MobiDB-lite"/>
    </source>
</evidence>
<comment type="caution">
    <text evidence="4">The sequence shown here is derived from an EMBL/GenBank/DDBJ whole genome shotgun (WGS) entry which is preliminary data.</text>
</comment>
<dbReference type="SUPFAM" id="SSF50965">
    <property type="entry name" value="Galactose oxidase, central domain"/>
    <property type="match status" value="2"/>
</dbReference>
<dbReference type="PANTHER" id="PTHR11319">
    <property type="entry name" value="G PROTEIN-COUPLED RECEPTOR-RELATED"/>
    <property type="match status" value="1"/>
</dbReference>
<gene>
    <name evidence="4" type="ORF">Rsub_01970</name>
</gene>
<feature type="region of interest" description="Disordered" evidence="1">
    <location>
        <begin position="2138"/>
        <end position="2187"/>
    </location>
</feature>
<feature type="compositionally biased region" description="Pro residues" evidence="1">
    <location>
        <begin position="2671"/>
        <end position="2692"/>
    </location>
</feature>
<evidence type="ECO:0000313" key="4">
    <source>
        <dbReference type="EMBL" id="GBF89398.1"/>
    </source>
</evidence>
<name>A0A2V0NP52_9CHLO</name>
<keyword evidence="2" id="KW-0472">Membrane</keyword>
<feature type="region of interest" description="Disordered" evidence="1">
    <location>
        <begin position="2641"/>
        <end position="2705"/>
    </location>
</feature>
<keyword evidence="3" id="KW-0732">Signal</keyword>
<dbReference type="InterPro" id="IPR011050">
    <property type="entry name" value="Pectin_lyase_fold/virulence"/>
</dbReference>
<accession>A0A2V0NP52</accession>
<dbReference type="Gene3D" id="2.120.10.80">
    <property type="entry name" value="Kelch-type beta propeller"/>
    <property type="match status" value="2"/>
</dbReference>
<feature type="region of interest" description="Disordered" evidence="1">
    <location>
        <begin position="2089"/>
        <end position="2124"/>
    </location>
</feature>
<sequence>MAGRPLSYQVAGPSRRKHRALETLLLLLAVALRAGALAPKVACDFRDPLCSLRARYAAGCATLGGRAICAGGLDVNAPTYPVQGPELEAIDVASLSPHVLQAAPDAALNTTRYRQQLLAWGDGKLLMVGGQFDDANGSSQKTMSMVVFDLAARGWSLLRQFWQSNQAELIWNWAGIYGDVLHMVMEDFGGIATDPKTGAAAPRPVSDMGRFLYSYNLGEGAGGGAAMGRATLLPALAFLPLPIVAAAEWEPGVLLVWQSARSLAAPDAVADPKQNLPAILPIVHYARKTEGATLPVFKVTLEKPPLAQLPGGSGGQVLAARMAAGGRALWLWSNTTADFEGRPGSVAVSALTLLLLSLQTPPGGEPALALALAGALVAPPPGLSLDSLRTVDLPVAGRVAVSPGDVQSGRIGKLPYVGEVGLIGDLDASNVALLEVDGGLFVRGNSKPHPSCAPPDDAADTGPQWKPFALTVRLPAGPPAPAALAGASASAAGAYAWCAAPAAAAAVAAVQRSNFETRGFRGLHGAGGGRLLLVSPQATSAFGIFPEYVTTVPLFAALVDPAGRSISQLSVAPGPAYRYPRHVAACVTQLSPGGGAGDAVYVEYGGAAGSGVPKVDVLQDVSAMALPAAGSDQKPAASIAPLAGAGALPRRAQAAAACAPGGAVWAFGGLRDAGGADKTEWAPTDDLSEIVLARGGGADGASGLSMRAAPVARPPGAAWPPPRHGAAMVALPGGSGAAAALGAPGGALLLIGGSTGTDPELGPAYVNSNATRSPLLGDAWIFDLAARSWTRLEASGEAPPPMMWHSAAADGQRVLVYGGRTFDSAARAWGSDTALYSLHAPTRAWQRAPVARHARGSALRTEFPNSGVVPLGESVALQFEETLMLTQAPKTLTLRGNGSQIARDFSGAAAALSSGDLVVLSPDGGRLEVEQPLTIAGDLVIAGVAPDLAGGGSPGRRLLEAGAPSGAVTVACAKGAGTALRIMSAGAVLRSLNLTGCASEAVLLLPDPSQPSGRYPEDRPVKLDRVSLTANPGAGLRMGNGTAAALSGCAVERNGGGQGAVVAAAGALLNLTDSRLDRNSNGPAVNFTGVLLSASGCNFTANSARDGAGVWAEFAPPPPALYATEGTGTVVPAGAVVSVAGCRFEGNEAKEAGGGLFAGARVSALISRCAFVRNKAREGGGAAAARDGCLELISDSRFEANAAAALGGALLSRAPLCRDGRMAWDGAAFVNNSAGGDGGGVYVSEAAFRRIQITNSTFEGNAARGAAAAGRGGNGGGLYLGVWSSSVALSGVRLARNAAARGGGGVYAVVLSSQADGNDADGGGEPDLRLSNCTAVGNVASGAAGAGLAAAAPGEGGALRVLGSYASVLVEASTFEANAAGAGGAASFGADRGRVAVRGGSRFVSNAAIAAGGALLVGQGTEADLRGCVFEGNAAGALPAAAGANGTAELAALLAGGGGPAVFGGAAGGGFCCYRCGALRLANCSFVGNFASGFGGGAALLRPGAEAELEGCTFERNSAARPPPAARRRRLLAALSSAAAPAAAAPAGACGAGAGAGAPECAGAGPGGPLGGWAAGIDPANTTGDDGRYPGGGGLYVSLSGPVSLSGCRFDGNTAASGGGMIARTDVCPPGNSSGCLLTFRGAANAFVCNSAEGGGAGGGLLVTAYGPQRVAFSNPACAEAAAAAPGGGAAFRRCLGGGAAACAGGGGGGAQRLLLEEGGGGAPEAAEVDAAPLNAALAPGFGNDLASAAATAHFERLDGLPRPDAPTDAEAAAAPGAPLAARLRLRDAAGRNVTGSISDASMIMQARLLLPDGTPADNVTRAGNISRASNGLADFPSLQIFAPPGSYLLEFAPFAAPAPALRPARLRLTLRGCAAGEARVRGAPADAALRAAAVYEKCEVCRFGTFSVDPDFGACAQCDERTHANCTGVAPVPLPGFWTSHPRSPLVHRCLVAAACGAPAGAPAEAARQAALFEWAWRRRDWSVGRLGEAGEGGAPVYVEYTALQCSRGYQGILCGECAAGFGRRGHRCVACPRHRGVNTLFYCLACAYLATLVALAGFLHARQASKRRRTADAGAAARFGAALERRNGGGVGGDAAAPAGAKPSGGGQAPAGPPAERIPSVDDYGGDYGGYGGYSGYGSDQSGRAAPREAPPGGRRAAGPPREGAPPPRREGAGARGGAADCPPRRTWLQEAFSPTPARAPASQASAADADAADAAAAAAGAQKTPQRRFWASAVLKGLVTHLQLLGLLRGLRIDWPAPVNAALTFFDQTSAATTWVSLDCSMREDGGGGGARRAVKSTIGMLLLPVFGVALGLLYWGAHAAITAALSRRRPALRRYGWGRYYESRVVLTVVLTLFYLYPQVSNAVVSIFSCTVLDADLQPFSGQITAAVARAVAPTGALAAGARGGYWSSDTRLLCRAGQHGWLAAAGGVWMGLFCLGFPAAVAAALWRRRARLDDPDVELRYGFLYDSYAPRYYYWESVVLLQKLLLVVSITLLQRKGATLQVLVSLAVVNVAAAAQITLRPAGCALMDGLQRASLYVLQATLFLLLVSSLDGVATPGTVIAALALAAALNVALVAGFLAALASEARRMLLAASGKGEGPGERLSWADVRATARALAPRPGGGKAAAAAAAGAAPLAPWVGGGGRRGGGRRVGPGAERAQAAVAAPALPPPPPAAAPPPPPPPPPPPQWREEDQRPGPDQV</sequence>
<dbReference type="PANTHER" id="PTHR11319:SF35">
    <property type="entry name" value="OUTER MEMBRANE PROTEIN PMPC-RELATED"/>
    <property type="match status" value="1"/>
</dbReference>
<feature type="transmembrane region" description="Helical" evidence="2">
    <location>
        <begin position="2232"/>
        <end position="2251"/>
    </location>
</feature>
<keyword evidence="5" id="KW-1185">Reference proteome</keyword>
<feature type="compositionally biased region" description="Basic and acidic residues" evidence="1">
    <location>
        <begin position="2693"/>
        <end position="2705"/>
    </location>
</feature>
<evidence type="ECO:0000313" key="5">
    <source>
        <dbReference type="Proteomes" id="UP000247498"/>
    </source>
</evidence>
<dbReference type="InterPro" id="IPR015915">
    <property type="entry name" value="Kelch-typ_b-propeller"/>
</dbReference>
<feature type="transmembrane region" description="Helical" evidence="2">
    <location>
        <begin position="2540"/>
        <end position="2559"/>
    </location>
</feature>
<feature type="transmembrane region" description="Helical" evidence="2">
    <location>
        <begin position="2305"/>
        <end position="2329"/>
    </location>
</feature>
<reference evidence="4 5" key="1">
    <citation type="journal article" date="2018" name="Sci. Rep.">
        <title>Raphidocelis subcapitata (=Pseudokirchneriella subcapitata) provides an insight into genome evolution and environmental adaptations in the Sphaeropleales.</title>
        <authorList>
            <person name="Suzuki S."/>
            <person name="Yamaguchi H."/>
            <person name="Nakajima N."/>
            <person name="Kawachi M."/>
        </authorList>
    </citation>
    <scope>NUCLEOTIDE SEQUENCE [LARGE SCALE GENOMIC DNA]</scope>
    <source>
        <strain evidence="4 5">NIES-35</strain>
    </source>
</reference>
<evidence type="ECO:0000256" key="2">
    <source>
        <dbReference type="SAM" id="Phobius"/>
    </source>
</evidence>
<dbReference type="EMBL" id="BDRX01000010">
    <property type="protein sequence ID" value="GBF89398.1"/>
    <property type="molecule type" value="Genomic_DNA"/>
</dbReference>
<evidence type="ECO:0000256" key="3">
    <source>
        <dbReference type="SAM" id="SignalP"/>
    </source>
</evidence>
<dbReference type="SUPFAM" id="SSF51126">
    <property type="entry name" value="Pectin lyase-like"/>
    <property type="match status" value="2"/>
</dbReference>
<feature type="signal peptide" evidence="3">
    <location>
        <begin position="1"/>
        <end position="36"/>
    </location>
</feature>
<keyword evidence="2" id="KW-1133">Transmembrane helix</keyword>
<dbReference type="OrthoDB" id="544717at2759"/>
<protein>
    <submittedName>
        <fullName evidence="4">Uncharacterized protein</fullName>
    </submittedName>
</protein>
<keyword evidence="2" id="KW-0812">Transmembrane</keyword>
<feature type="compositionally biased region" description="Gly residues" evidence="1">
    <location>
        <begin position="2644"/>
        <end position="2656"/>
    </location>
</feature>
<dbReference type="Proteomes" id="UP000247498">
    <property type="component" value="Unassembled WGS sequence"/>
</dbReference>
<dbReference type="InterPro" id="IPR011043">
    <property type="entry name" value="Gal_Oxase/kelch_b-propeller"/>
</dbReference>
<feature type="transmembrane region" description="Helical" evidence="2">
    <location>
        <begin position="2477"/>
        <end position="2498"/>
    </location>
</feature>
<proteinExistence type="predicted"/>